<reference evidence="1 2" key="1">
    <citation type="submission" date="2019-11" db="EMBL/GenBank/DDBJ databases">
        <title>Whole-genome sequence of Rhodoplanes serenus DSM 18633, type strain.</title>
        <authorList>
            <person name="Kyndt J.A."/>
            <person name="Meyer T.E."/>
        </authorList>
    </citation>
    <scope>NUCLEOTIDE SEQUENCE [LARGE SCALE GENOMIC DNA]</scope>
    <source>
        <strain evidence="1 2">DSM 18633</strain>
    </source>
</reference>
<protein>
    <submittedName>
        <fullName evidence="1">Uncharacterized protein</fullName>
    </submittedName>
</protein>
<sequence length="218" mass="24047">MSETSRSAVVRSSIYGELARGFAYPGAELLDDIEAGDFGFDVVDLVIDVHPDLIAALASVRSDLGTRVDDLVTLEGHYLATFETGPRKPPLSLYEGDYVTDRPRADLLLEIDAFYRHFGLVPSEKPRDFVDTLTAELEFLRFLVAKEAQAIEQALDARPYQRAQYDFLGRHLVPFLVAMDGTPGDFVAPFYRGLVRCARCFVEAEAVAVARRLGAAAA</sequence>
<dbReference type="RefSeq" id="WP_111383431.1">
    <property type="nucleotide sequence ID" value="NZ_NPEW01000005.1"/>
</dbReference>
<evidence type="ECO:0000313" key="1">
    <source>
        <dbReference type="EMBL" id="MTW18263.1"/>
    </source>
</evidence>
<dbReference type="Gene3D" id="1.10.3480.10">
    <property type="entry name" value="TorD-like"/>
    <property type="match status" value="1"/>
</dbReference>
<comment type="caution">
    <text evidence="1">The sequence shown here is derived from an EMBL/GenBank/DDBJ whole genome shotgun (WGS) entry which is preliminary data.</text>
</comment>
<dbReference type="Pfam" id="PF02613">
    <property type="entry name" value="Nitrate_red_del"/>
    <property type="match status" value="1"/>
</dbReference>
<name>A0A327KH41_9BRAD</name>
<organism evidence="1 2">
    <name type="scientific">Rhodoplanes serenus</name>
    <dbReference type="NCBI Taxonomy" id="200615"/>
    <lineage>
        <taxon>Bacteria</taxon>
        <taxon>Pseudomonadati</taxon>
        <taxon>Pseudomonadota</taxon>
        <taxon>Alphaproteobacteria</taxon>
        <taxon>Hyphomicrobiales</taxon>
        <taxon>Nitrobacteraceae</taxon>
        <taxon>Rhodoplanes</taxon>
    </lineage>
</organism>
<dbReference type="InterPro" id="IPR036411">
    <property type="entry name" value="TorD-like_sf"/>
</dbReference>
<evidence type="ECO:0000313" key="2">
    <source>
        <dbReference type="Proteomes" id="UP000438991"/>
    </source>
</evidence>
<accession>A0A327KH41</accession>
<dbReference type="AlphaFoldDB" id="A0A327KH41"/>
<dbReference type="InterPro" id="IPR020945">
    <property type="entry name" value="DMSO/NO3_reduct_chaperone"/>
</dbReference>
<dbReference type="EMBL" id="WNKV01000015">
    <property type="protein sequence ID" value="MTW18263.1"/>
    <property type="molecule type" value="Genomic_DNA"/>
</dbReference>
<gene>
    <name evidence="1" type="ORF">GJ689_18850</name>
</gene>
<dbReference type="SUPFAM" id="SSF89155">
    <property type="entry name" value="TorD-like"/>
    <property type="match status" value="1"/>
</dbReference>
<proteinExistence type="predicted"/>
<dbReference type="Proteomes" id="UP000438991">
    <property type="component" value="Unassembled WGS sequence"/>
</dbReference>